<protein>
    <recommendedName>
        <fullName evidence="3">DUF4352 domain-containing protein</fullName>
    </recommendedName>
</protein>
<organism evidence="4 5">
    <name type="scientific">Evansella cellulosilytica (strain ATCC 21833 / DSM 2522 / FERM P-1141 / JCM 9156 / N-4)</name>
    <name type="common">Bacillus cellulosilyticus</name>
    <dbReference type="NCBI Taxonomy" id="649639"/>
    <lineage>
        <taxon>Bacteria</taxon>
        <taxon>Bacillati</taxon>
        <taxon>Bacillota</taxon>
        <taxon>Bacilli</taxon>
        <taxon>Bacillales</taxon>
        <taxon>Bacillaceae</taxon>
        <taxon>Evansella</taxon>
    </lineage>
</organism>
<gene>
    <name evidence="4" type="ordered locus">Bcell_3542</name>
</gene>
<evidence type="ECO:0000256" key="1">
    <source>
        <dbReference type="ARBA" id="ARBA00022729"/>
    </source>
</evidence>
<evidence type="ECO:0000313" key="5">
    <source>
        <dbReference type="Proteomes" id="UP000001401"/>
    </source>
</evidence>
<dbReference type="Pfam" id="PF11611">
    <property type="entry name" value="DUF4352"/>
    <property type="match status" value="1"/>
</dbReference>
<dbReference type="HOGENOM" id="CLU_1438418_0_0_9"/>
<feature type="signal peptide" evidence="2">
    <location>
        <begin position="1"/>
        <end position="20"/>
    </location>
</feature>
<dbReference type="InterPro" id="IPR029051">
    <property type="entry name" value="DUF4352"/>
</dbReference>
<evidence type="ECO:0000259" key="3">
    <source>
        <dbReference type="Pfam" id="PF11611"/>
    </source>
</evidence>
<name>E6TRF3_EVAC2</name>
<dbReference type="RefSeq" id="WP_013490114.1">
    <property type="nucleotide sequence ID" value="NC_014829.1"/>
</dbReference>
<feature type="domain" description="DUF4352" evidence="3">
    <location>
        <begin position="69"/>
        <end position="168"/>
    </location>
</feature>
<sequence precursor="true">MRKLCLLIITGLIVFTVACSDSNENDADHNDESTVDEETENIEQDNIDSYESKDEVLSIGDTGRMIDTLGEYEITIKEVEITDDIAENTPNMDRFIEIDLEIENVGDTLLDGIDLINTNLFDEEDRMQENRFYREYINNVEGEIQPGEILTGQILFEHHDSSFYRLVFGWGLSSVSNELTWHFTADEAN</sequence>
<dbReference type="OrthoDB" id="2934367at2"/>
<dbReference type="Gene3D" id="2.60.40.1240">
    <property type="match status" value="1"/>
</dbReference>
<keyword evidence="1 2" id="KW-0732">Signal</keyword>
<dbReference type="Proteomes" id="UP000001401">
    <property type="component" value="Chromosome"/>
</dbReference>
<dbReference type="AlphaFoldDB" id="E6TRF3"/>
<feature type="chain" id="PRO_5003212134" description="DUF4352 domain-containing protein" evidence="2">
    <location>
        <begin position="21"/>
        <end position="189"/>
    </location>
</feature>
<dbReference type="PROSITE" id="PS51257">
    <property type="entry name" value="PROKAR_LIPOPROTEIN"/>
    <property type="match status" value="1"/>
</dbReference>
<evidence type="ECO:0000256" key="2">
    <source>
        <dbReference type="SAM" id="SignalP"/>
    </source>
</evidence>
<dbReference type="eggNOG" id="ENOG5032UFI">
    <property type="taxonomic scope" value="Bacteria"/>
</dbReference>
<dbReference type="InterPro" id="IPR029050">
    <property type="entry name" value="Immunoprotect_excell_Ig-like"/>
</dbReference>
<dbReference type="STRING" id="649639.Bcell_3542"/>
<proteinExistence type="predicted"/>
<keyword evidence="5" id="KW-1185">Reference proteome</keyword>
<accession>E6TRF3</accession>
<dbReference type="EMBL" id="CP002394">
    <property type="protein sequence ID" value="ADU31783.1"/>
    <property type="molecule type" value="Genomic_DNA"/>
</dbReference>
<evidence type="ECO:0000313" key="4">
    <source>
        <dbReference type="EMBL" id="ADU31783.1"/>
    </source>
</evidence>
<reference evidence="4 5" key="1">
    <citation type="submission" date="2010-12" db="EMBL/GenBank/DDBJ databases">
        <title>Complete sequence of Bacillus cellulosilyticus DSM 2522.</title>
        <authorList>
            <consortium name="US DOE Joint Genome Institute"/>
            <person name="Lucas S."/>
            <person name="Copeland A."/>
            <person name="Lapidus A."/>
            <person name="Cheng J.-F."/>
            <person name="Bruce D."/>
            <person name="Goodwin L."/>
            <person name="Pitluck S."/>
            <person name="Chertkov O."/>
            <person name="Detter J.C."/>
            <person name="Han C."/>
            <person name="Tapia R."/>
            <person name="Land M."/>
            <person name="Hauser L."/>
            <person name="Jeffries C."/>
            <person name="Kyrpides N."/>
            <person name="Ivanova N."/>
            <person name="Mikhailova N."/>
            <person name="Brumm P."/>
            <person name="Mead D."/>
            <person name="Woyke T."/>
        </authorList>
    </citation>
    <scope>NUCLEOTIDE SEQUENCE [LARGE SCALE GENOMIC DNA]</scope>
    <source>
        <strain evidence="5">ATCC 21833 / DSM 2522 / FERM P-1141 / JCM 9156 / N-4</strain>
    </source>
</reference>
<dbReference type="KEGG" id="bco:Bcell_3542"/>